<keyword evidence="5" id="KW-1185">Reference proteome</keyword>
<dbReference type="Gene3D" id="2.30.29.30">
    <property type="entry name" value="Pleckstrin-homology domain (PH domain)/Phosphotyrosine-binding domain (PTB)"/>
    <property type="match status" value="1"/>
</dbReference>
<reference evidence="4" key="1">
    <citation type="submission" date="2023-06" db="EMBL/GenBank/DDBJ databases">
        <title>Genomic analysis of the entomopathogenic nematode Steinernema hermaphroditum.</title>
        <authorList>
            <person name="Schwarz E.M."/>
            <person name="Heppert J.K."/>
            <person name="Baniya A."/>
            <person name="Schwartz H.T."/>
            <person name="Tan C.-H."/>
            <person name="Antoshechkin I."/>
            <person name="Sternberg P.W."/>
            <person name="Goodrich-Blair H."/>
            <person name="Dillman A.R."/>
        </authorList>
    </citation>
    <scope>NUCLEOTIDE SEQUENCE</scope>
    <source>
        <strain evidence="4">PS9179</strain>
        <tissue evidence="4">Whole animal</tissue>
    </source>
</reference>
<evidence type="ECO:0000256" key="1">
    <source>
        <dbReference type="ARBA" id="ARBA00010822"/>
    </source>
</evidence>
<dbReference type="InterPro" id="IPR026159">
    <property type="entry name" value="Malcavernin"/>
</dbReference>
<proteinExistence type="inferred from homology"/>
<dbReference type="Pfam" id="PF16545">
    <property type="entry name" value="CCM2_C"/>
    <property type="match status" value="1"/>
</dbReference>
<feature type="domain" description="Cerebral cavernous malformations 2 harmonin-homology" evidence="3">
    <location>
        <begin position="209"/>
        <end position="294"/>
    </location>
</feature>
<protein>
    <recommendedName>
        <fullName evidence="3">Cerebral cavernous malformations 2 harmonin-homology domain-containing protein</fullName>
    </recommendedName>
</protein>
<sequence length="349" mass="38934">MGDESANGTVTEEATAIHSYKIKYAGLVPEISSDIDPSGRTDLLKILDKAKLAGHIASHHESLSDFVEDAFFDIYSHHIQIRSTDNLEVLLTVPIDMIASVGFVREETLNILPIKIGERNGNRELYDLAVVYCRHSENAEMICRQLENWFQQVYKEAVSTLESRDLSSFKRSSGSCASPLGDRPQFITGSNTDLSITIRNPTQSSPNTSDSGKTADLVNEYITMLSACLTHEELRQFATLMKRWQEGNMPILEFAQKLMELYGTERKHLLARMRHLLRGANNEDVEALNRFLCVNAVTENAASPLATGEFSLTTDSSPGVFDNISASSDSWSTSDGRKYSSRYQYSPDK</sequence>
<dbReference type="InterPro" id="IPR032375">
    <property type="entry name" value="CCM2_C"/>
</dbReference>
<evidence type="ECO:0000313" key="5">
    <source>
        <dbReference type="Proteomes" id="UP001175271"/>
    </source>
</evidence>
<dbReference type="PANTHER" id="PTHR21642">
    <property type="entry name" value="CEREBRAL CAVERNOUS MALFORMATIONS PROTEIN 2 HOMOLOG"/>
    <property type="match status" value="1"/>
</dbReference>
<feature type="compositionally biased region" description="Low complexity" evidence="2">
    <location>
        <begin position="325"/>
        <end position="334"/>
    </location>
</feature>
<comment type="caution">
    <text evidence="4">The sequence shown here is derived from an EMBL/GenBank/DDBJ whole genome shotgun (WGS) entry which is preliminary data.</text>
</comment>
<accession>A0AA39H3Q6</accession>
<evidence type="ECO:0000313" key="4">
    <source>
        <dbReference type="EMBL" id="KAK0397738.1"/>
    </source>
</evidence>
<feature type="region of interest" description="Disordered" evidence="2">
    <location>
        <begin position="322"/>
        <end position="349"/>
    </location>
</feature>
<organism evidence="4 5">
    <name type="scientific">Steinernema hermaphroditum</name>
    <dbReference type="NCBI Taxonomy" id="289476"/>
    <lineage>
        <taxon>Eukaryota</taxon>
        <taxon>Metazoa</taxon>
        <taxon>Ecdysozoa</taxon>
        <taxon>Nematoda</taxon>
        <taxon>Chromadorea</taxon>
        <taxon>Rhabditida</taxon>
        <taxon>Tylenchina</taxon>
        <taxon>Panagrolaimomorpha</taxon>
        <taxon>Strongyloidoidea</taxon>
        <taxon>Steinernematidae</taxon>
        <taxon>Steinernema</taxon>
    </lineage>
</organism>
<dbReference type="InterPro" id="IPR011993">
    <property type="entry name" value="PH-like_dom_sf"/>
</dbReference>
<dbReference type="AlphaFoldDB" id="A0AA39H3Q6"/>
<dbReference type="Gene3D" id="1.20.1160.20">
    <property type="match status" value="1"/>
</dbReference>
<comment type="similarity">
    <text evidence="1">Belongs to the CCM2 family.</text>
</comment>
<evidence type="ECO:0000259" key="3">
    <source>
        <dbReference type="Pfam" id="PF16545"/>
    </source>
</evidence>
<dbReference type="Proteomes" id="UP001175271">
    <property type="component" value="Unassembled WGS sequence"/>
</dbReference>
<evidence type="ECO:0000256" key="2">
    <source>
        <dbReference type="SAM" id="MobiDB-lite"/>
    </source>
</evidence>
<name>A0AA39H3Q6_9BILA</name>
<dbReference type="PANTHER" id="PTHR21642:SF6">
    <property type="entry name" value="CEREBRAL CAVERNOUS MALFORMATIONS 2 HARMONIN-HOMOLOGY DOMAIN-CONTAINING PROTEIN"/>
    <property type="match status" value="1"/>
</dbReference>
<dbReference type="EMBL" id="JAUCMV010000005">
    <property type="protein sequence ID" value="KAK0397738.1"/>
    <property type="molecule type" value="Genomic_DNA"/>
</dbReference>
<gene>
    <name evidence="4" type="ORF">QR680_002244</name>
</gene>